<dbReference type="Proteomes" id="UP000504629">
    <property type="component" value="Unplaced"/>
</dbReference>
<dbReference type="SMART" id="SM00355">
    <property type="entry name" value="ZnF_C2H2"/>
    <property type="match status" value="10"/>
</dbReference>
<evidence type="ECO:0000256" key="1">
    <source>
        <dbReference type="ARBA" id="ARBA00022723"/>
    </source>
</evidence>
<dbReference type="PROSITE" id="PS00028">
    <property type="entry name" value="ZINC_FINGER_C2H2_1"/>
    <property type="match status" value="7"/>
</dbReference>
<protein>
    <submittedName>
        <fullName evidence="10">PR domain zinc finger protein 5-like isoform X1</fullName>
    </submittedName>
</protein>
<dbReference type="GO" id="GO:0010468">
    <property type="term" value="P:regulation of gene expression"/>
    <property type="evidence" value="ECO:0007669"/>
    <property type="project" value="TreeGrafter"/>
</dbReference>
<feature type="binding site" evidence="6">
    <location>
        <position position="13"/>
    </location>
    <ligand>
        <name>Zn(2+)</name>
        <dbReference type="ChEBI" id="CHEBI:29105"/>
    </ligand>
</feature>
<keyword evidence="1 6" id="KW-0479">Metal-binding</keyword>
<dbReference type="InterPro" id="IPR012934">
    <property type="entry name" value="Znf_AD"/>
</dbReference>
<evidence type="ECO:0000256" key="2">
    <source>
        <dbReference type="ARBA" id="ARBA00022737"/>
    </source>
</evidence>
<dbReference type="Pfam" id="PF00096">
    <property type="entry name" value="zf-C2H2"/>
    <property type="match status" value="3"/>
</dbReference>
<accession>A0A6J2JPU7</accession>
<dbReference type="SMART" id="SM00868">
    <property type="entry name" value="zf-AD"/>
    <property type="match status" value="1"/>
</dbReference>
<evidence type="ECO:0000313" key="9">
    <source>
        <dbReference type="Proteomes" id="UP000504629"/>
    </source>
</evidence>
<evidence type="ECO:0000256" key="6">
    <source>
        <dbReference type="PROSITE-ProRule" id="PRU01263"/>
    </source>
</evidence>
<feature type="domain" description="C2H2-type" evidence="7">
    <location>
        <begin position="490"/>
        <end position="518"/>
    </location>
</feature>
<gene>
    <name evidence="10" type="primary">LOC114243858</name>
</gene>
<dbReference type="PROSITE" id="PS51915">
    <property type="entry name" value="ZAD"/>
    <property type="match status" value="1"/>
</dbReference>
<dbReference type="InterPro" id="IPR050688">
    <property type="entry name" value="Zinc_finger/UBP_domain"/>
</dbReference>
<evidence type="ECO:0000259" key="7">
    <source>
        <dbReference type="PROSITE" id="PS50157"/>
    </source>
</evidence>
<dbReference type="PANTHER" id="PTHR24403:SF67">
    <property type="entry name" value="FI01116P-RELATED"/>
    <property type="match status" value="1"/>
</dbReference>
<dbReference type="SUPFAM" id="SSF57667">
    <property type="entry name" value="beta-beta-alpha zinc fingers"/>
    <property type="match status" value="4"/>
</dbReference>
<reference evidence="10" key="1">
    <citation type="submission" date="2025-08" db="UniProtKB">
        <authorList>
            <consortium name="RefSeq"/>
        </authorList>
    </citation>
    <scope>IDENTIFICATION</scope>
    <source>
        <tissue evidence="10">Silk gland</tissue>
    </source>
</reference>
<keyword evidence="2" id="KW-0677">Repeat</keyword>
<feature type="binding site" evidence="6">
    <location>
        <position position="16"/>
    </location>
    <ligand>
        <name>Zn(2+)</name>
        <dbReference type="ChEBI" id="CHEBI:29105"/>
    </ligand>
</feature>
<sequence>MECTSATAMFGTCRCCSALGSHLDILKEYHNDGVKEVFYDMFVKCFDYFLSTNKGLSTLICSKCITRLRDAYLFRTMVEETESLLLSTVRDIDKQLTVFVAVPSTNITENNVSSTECFDIKSEMNEDSPFESEYSCVQSVNVPENNVSTTAGIEIKLEMNEDCPDQNEDSCEMNMANDLKSNLVDGELELLRRFPVGKVMLLPTRQTLRGHCPLFVKYLEKMKGKRITPTNITKLLHGKSRSRTRNGLDKNYVTEKLANTINACTLLENSNATIFKTKTRAGYPCFYCREIFGSMDDLRAHQPEHPKSGLFKLFSRYTADSLVVYADVTDLRCTICEQNVPNLNELKTHLRRAHAKNYYADFEDRIVPFKLKGGSDFECQDCGFNFETFGAIERHMNVHYRNRICEQCGAGFVTMHRLKIHNYTVHREGSFPCGICKKIYVSYYKYKIHFDVVHKLEKKNKCPKCPEKFIDYFTKQKHLVEKHGAAPIRYKCNVCDRSFTRRFSLTGHMRRRHLEQKEIKCAHCQYMCYTKWELKVHMTRHGAEKLFECGLCKKSYTRQKALKEHAKVHFNDRRYPCDVCGQSYTQNCALKEHLKTHHPDFDGTQ</sequence>
<dbReference type="Pfam" id="PF07776">
    <property type="entry name" value="zf-AD"/>
    <property type="match status" value="1"/>
</dbReference>
<dbReference type="KEGG" id="bman:114243858"/>
<evidence type="ECO:0000259" key="8">
    <source>
        <dbReference type="PROSITE" id="PS51915"/>
    </source>
</evidence>
<dbReference type="AlphaFoldDB" id="A0A6J2JPU7"/>
<dbReference type="GeneID" id="114243858"/>
<organism evidence="9 10">
    <name type="scientific">Bombyx mandarina</name>
    <name type="common">Wild silk moth</name>
    <name type="synonym">Wild silkworm</name>
    <dbReference type="NCBI Taxonomy" id="7092"/>
    <lineage>
        <taxon>Eukaryota</taxon>
        <taxon>Metazoa</taxon>
        <taxon>Ecdysozoa</taxon>
        <taxon>Arthropoda</taxon>
        <taxon>Hexapoda</taxon>
        <taxon>Insecta</taxon>
        <taxon>Pterygota</taxon>
        <taxon>Neoptera</taxon>
        <taxon>Endopterygota</taxon>
        <taxon>Lepidoptera</taxon>
        <taxon>Glossata</taxon>
        <taxon>Ditrysia</taxon>
        <taxon>Bombycoidea</taxon>
        <taxon>Bombycidae</taxon>
        <taxon>Bombycinae</taxon>
        <taxon>Bombyx</taxon>
    </lineage>
</organism>
<evidence type="ECO:0000256" key="5">
    <source>
        <dbReference type="PROSITE-ProRule" id="PRU00042"/>
    </source>
</evidence>
<dbReference type="OrthoDB" id="8117402at2759"/>
<dbReference type="PROSITE" id="PS50157">
    <property type="entry name" value="ZINC_FINGER_C2H2_2"/>
    <property type="match status" value="4"/>
</dbReference>
<feature type="binding site" evidence="6">
    <location>
        <position position="61"/>
    </location>
    <ligand>
        <name>Zn(2+)</name>
        <dbReference type="ChEBI" id="CHEBI:29105"/>
    </ligand>
</feature>
<evidence type="ECO:0000256" key="3">
    <source>
        <dbReference type="ARBA" id="ARBA00022771"/>
    </source>
</evidence>
<dbReference type="Gene3D" id="3.30.160.60">
    <property type="entry name" value="Classic Zinc Finger"/>
    <property type="match status" value="6"/>
</dbReference>
<feature type="domain" description="ZAD" evidence="8">
    <location>
        <begin position="11"/>
        <end position="88"/>
    </location>
</feature>
<feature type="domain" description="C2H2-type" evidence="7">
    <location>
        <begin position="547"/>
        <end position="574"/>
    </location>
</feature>
<name>A0A6J2JPU7_BOMMA</name>
<dbReference type="InterPro" id="IPR036236">
    <property type="entry name" value="Znf_C2H2_sf"/>
</dbReference>
<dbReference type="Gene3D" id="3.40.1800.20">
    <property type="match status" value="1"/>
</dbReference>
<proteinExistence type="predicted"/>
<keyword evidence="4 6" id="KW-0862">Zinc</keyword>
<dbReference type="FunFam" id="3.30.160.60:FF:000446">
    <property type="entry name" value="Zinc finger protein"/>
    <property type="match status" value="1"/>
</dbReference>
<dbReference type="SUPFAM" id="SSF57716">
    <property type="entry name" value="Glucocorticoid receptor-like (DNA-binding domain)"/>
    <property type="match status" value="1"/>
</dbReference>
<dbReference type="PANTHER" id="PTHR24403">
    <property type="entry name" value="ZINC FINGER PROTEIN"/>
    <property type="match status" value="1"/>
</dbReference>
<feature type="binding site" evidence="6">
    <location>
        <position position="64"/>
    </location>
    <ligand>
        <name>Zn(2+)</name>
        <dbReference type="ChEBI" id="CHEBI:29105"/>
    </ligand>
</feature>
<dbReference type="RefSeq" id="XP_028031293.1">
    <property type="nucleotide sequence ID" value="XM_028175492.1"/>
</dbReference>
<dbReference type="InterPro" id="IPR013087">
    <property type="entry name" value="Znf_C2H2_type"/>
</dbReference>
<evidence type="ECO:0000313" key="10">
    <source>
        <dbReference type="RefSeq" id="XP_028031293.1"/>
    </source>
</evidence>
<feature type="domain" description="C2H2-type" evidence="7">
    <location>
        <begin position="377"/>
        <end position="404"/>
    </location>
</feature>
<keyword evidence="3 5" id="KW-0863">Zinc-finger</keyword>
<dbReference type="GO" id="GO:0005634">
    <property type="term" value="C:nucleus"/>
    <property type="evidence" value="ECO:0007669"/>
    <property type="project" value="InterPro"/>
</dbReference>
<dbReference type="Pfam" id="PF13894">
    <property type="entry name" value="zf-C2H2_4"/>
    <property type="match status" value="1"/>
</dbReference>
<dbReference type="GO" id="GO:0008270">
    <property type="term" value="F:zinc ion binding"/>
    <property type="evidence" value="ECO:0007669"/>
    <property type="project" value="UniProtKB-UniRule"/>
</dbReference>
<evidence type="ECO:0000256" key="4">
    <source>
        <dbReference type="ARBA" id="ARBA00022833"/>
    </source>
</evidence>
<feature type="domain" description="C2H2-type" evidence="7">
    <location>
        <begin position="575"/>
        <end position="597"/>
    </location>
</feature>
<keyword evidence="9" id="KW-1185">Reference proteome</keyword>